<dbReference type="Proteomes" id="UP000749646">
    <property type="component" value="Unassembled WGS sequence"/>
</dbReference>
<keyword evidence="2" id="KW-1185">Reference proteome</keyword>
<proteinExistence type="predicted"/>
<gene>
    <name evidence="1" type="ORF">BGZ65_002189</name>
</gene>
<accession>A0A9P6M0J0</accession>
<dbReference type="EMBL" id="JAAAHW010006633">
    <property type="protein sequence ID" value="KAF9957231.1"/>
    <property type="molecule type" value="Genomic_DNA"/>
</dbReference>
<dbReference type="AlphaFoldDB" id="A0A9P6M0J0"/>
<reference evidence="1" key="1">
    <citation type="journal article" date="2020" name="Fungal Divers.">
        <title>Resolving the Mortierellaceae phylogeny through synthesis of multi-gene phylogenetics and phylogenomics.</title>
        <authorList>
            <person name="Vandepol N."/>
            <person name="Liber J."/>
            <person name="Desiro A."/>
            <person name="Na H."/>
            <person name="Kennedy M."/>
            <person name="Barry K."/>
            <person name="Grigoriev I.V."/>
            <person name="Miller A.N."/>
            <person name="O'Donnell K."/>
            <person name="Stajich J.E."/>
            <person name="Bonito G."/>
        </authorList>
    </citation>
    <scope>NUCLEOTIDE SEQUENCE</scope>
    <source>
        <strain evidence="1">MES-2147</strain>
    </source>
</reference>
<name>A0A9P6M0J0_9FUNG</name>
<sequence>MNLFSSSTAGPFSKANLVDYIERMKAYRTAVKENKKTLGFASLDKYYVPTSMIRTNAVELQVLPSICASEIHHWRGTGYLIPELTSQTSSSV</sequence>
<evidence type="ECO:0000313" key="2">
    <source>
        <dbReference type="Proteomes" id="UP000749646"/>
    </source>
</evidence>
<organism evidence="1 2">
    <name type="scientific">Modicella reniformis</name>
    <dbReference type="NCBI Taxonomy" id="1440133"/>
    <lineage>
        <taxon>Eukaryota</taxon>
        <taxon>Fungi</taxon>
        <taxon>Fungi incertae sedis</taxon>
        <taxon>Mucoromycota</taxon>
        <taxon>Mortierellomycotina</taxon>
        <taxon>Mortierellomycetes</taxon>
        <taxon>Mortierellales</taxon>
        <taxon>Mortierellaceae</taxon>
        <taxon>Modicella</taxon>
    </lineage>
</organism>
<protein>
    <submittedName>
        <fullName evidence="1">Uncharacterized protein</fullName>
    </submittedName>
</protein>
<comment type="caution">
    <text evidence="1">The sequence shown here is derived from an EMBL/GenBank/DDBJ whole genome shotgun (WGS) entry which is preliminary data.</text>
</comment>
<evidence type="ECO:0000313" key="1">
    <source>
        <dbReference type="EMBL" id="KAF9957231.1"/>
    </source>
</evidence>